<evidence type="ECO:0000313" key="3">
    <source>
        <dbReference type="EMBL" id="CAB9496795.1"/>
    </source>
</evidence>
<reference evidence="3" key="1">
    <citation type="submission" date="2020-06" db="EMBL/GenBank/DDBJ databases">
        <authorList>
            <consortium name="Plant Systems Biology data submission"/>
        </authorList>
    </citation>
    <scope>NUCLEOTIDE SEQUENCE</scope>
    <source>
        <strain evidence="3">D6</strain>
    </source>
</reference>
<organism evidence="3 4">
    <name type="scientific">Seminavis robusta</name>
    <dbReference type="NCBI Taxonomy" id="568900"/>
    <lineage>
        <taxon>Eukaryota</taxon>
        <taxon>Sar</taxon>
        <taxon>Stramenopiles</taxon>
        <taxon>Ochrophyta</taxon>
        <taxon>Bacillariophyta</taxon>
        <taxon>Bacillariophyceae</taxon>
        <taxon>Bacillariophycidae</taxon>
        <taxon>Naviculales</taxon>
        <taxon>Naviculaceae</taxon>
        <taxon>Seminavis</taxon>
    </lineage>
</organism>
<keyword evidence="4" id="KW-1185">Reference proteome</keyword>
<feature type="region of interest" description="Disordered" evidence="1">
    <location>
        <begin position="72"/>
        <end position="91"/>
    </location>
</feature>
<gene>
    <name evidence="3" type="ORF">SEMRO_9_G007610.1</name>
</gene>
<dbReference type="EMBL" id="CAICTM010000009">
    <property type="protein sequence ID" value="CAB9496795.1"/>
    <property type="molecule type" value="Genomic_DNA"/>
</dbReference>
<feature type="compositionally biased region" description="Low complexity" evidence="1">
    <location>
        <begin position="29"/>
        <end position="45"/>
    </location>
</feature>
<feature type="region of interest" description="Disordered" evidence="1">
    <location>
        <begin position="25"/>
        <end position="52"/>
    </location>
</feature>
<dbReference type="SUPFAM" id="SSF101898">
    <property type="entry name" value="NHL repeat"/>
    <property type="match status" value="1"/>
</dbReference>
<feature type="compositionally biased region" description="Low complexity" evidence="1">
    <location>
        <begin position="72"/>
        <end position="87"/>
    </location>
</feature>
<keyword evidence="2" id="KW-0732">Signal</keyword>
<proteinExistence type="predicted"/>
<accession>A0A9N8H2I7</accession>
<sequence length="294" mass="31160">MFLAHLFLITLLFAVAPSSLATPTKDLVRGGSSRIRGGGRRNLSGSSGGMGMSMGPDCMSMMGGMMGGMMGSGSMSAPSSSSSSSDSMETEEPVDYCIPRSLFASSRDGYLFEIDYTTSEVIDVKPYHLPSPSTEIVFDKESNTLWNALGGGAASIFNVDKQGSVIGYPMEHEFGAVQGMEYVDGTLYGTFFDVDIMFTETMGNATNATVDLSWKLVEIDTGDRDYPLVDIGHTGIENPISGLAYDTANEIMYGVTAGYAYANLATIDLLSGAVTSVIPITVDGYEIARPSSVV</sequence>
<evidence type="ECO:0000256" key="1">
    <source>
        <dbReference type="SAM" id="MobiDB-lite"/>
    </source>
</evidence>
<dbReference type="AlphaFoldDB" id="A0A9N8H2I7"/>
<name>A0A9N8H2I7_9STRA</name>
<protein>
    <submittedName>
        <fullName evidence="3">Uncharacterized protein</fullName>
    </submittedName>
</protein>
<dbReference type="Proteomes" id="UP001153069">
    <property type="component" value="Unassembled WGS sequence"/>
</dbReference>
<feature type="signal peptide" evidence="2">
    <location>
        <begin position="1"/>
        <end position="21"/>
    </location>
</feature>
<comment type="caution">
    <text evidence="3">The sequence shown here is derived from an EMBL/GenBank/DDBJ whole genome shotgun (WGS) entry which is preliminary data.</text>
</comment>
<evidence type="ECO:0000256" key="2">
    <source>
        <dbReference type="SAM" id="SignalP"/>
    </source>
</evidence>
<feature type="chain" id="PRO_5040131074" evidence="2">
    <location>
        <begin position="22"/>
        <end position="294"/>
    </location>
</feature>
<evidence type="ECO:0000313" key="4">
    <source>
        <dbReference type="Proteomes" id="UP001153069"/>
    </source>
</evidence>